<sequence>MEIANFANKLSVCLSISICLSIDLSIDLNFGHFICTYLWPVMSVRHCLQKFAGFHLFGVIPLQSTPPPRCGMQLMLGGLRLGPKASLGLCVVNKILKGAGSPLLTKGDVSGGQ</sequence>
<dbReference type="Ensembl" id="ENSLLTT00000001971.1">
    <property type="protein sequence ID" value="ENSLLTP00000001898.1"/>
    <property type="gene ID" value="ENSLLTG00000001471.1"/>
</dbReference>
<reference evidence="1" key="2">
    <citation type="submission" date="2025-09" db="UniProtKB">
        <authorList>
            <consortium name="Ensembl"/>
        </authorList>
    </citation>
    <scope>IDENTIFICATION</scope>
</reference>
<evidence type="ECO:0000313" key="2">
    <source>
        <dbReference type="Proteomes" id="UP000694406"/>
    </source>
</evidence>
<reference evidence="1" key="1">
    <citation type="submission" date="2025-08" db="UniProtKB">
        <authorList>
            <consortium name="Ensembl"/>
        </authorList>
    </citation>
    <scope>IDENTIFICATION</scope>
</reference>
<name>A0A8C5RFK7_LATLA</name>
<keyword evidence="2" id="KW-1185">Reference proteome</keyword>
<protein>
    <submittedName>
        <fullName evidence="1">Uncharacterized protein</fullName>
    </submittedName>
</protein>
<proteinExistence type="predicted"/>
<accession>A0A8C5RFK7</accession>
<dbReference type="AlphaFoldDB" id="A0A8C5RFK7"/>
<dbReference type="Proteomes" id="UP000694406">
    <property type="component" value="Unplaced"/>
</dbReference>
<evidence type="ECO:0000313" key="1">
    <source>
        <dbReference type="Ensembl" id="ENSLLTP00000001898.1"/>
    </source>
</evidence>
<organism evidence="1 2">
    <name type="scientific">Laticauda laticaudata</name>
    <name type="common">Blue-ringed sea krait</name>
    <name type="synonym">Blue-lipped sea krait</name>
    <dbReference type="NCBI Taxonomy" id="8630"/>
    <lineage>
        <taxon>Eukaryota</taxon>
        <taxon>Metazoa</taxon>
        <taxon>Chordata</taxon>
        <taxon>Craniata</taxon>
        <taxon>Vertebrata</taxon>
        <taxon>Euteleostomi</taxon>
        <taxon>Lepidosauria</taxon>
        <taxon>Squamata</taxon>
        <taxon>Bifurcata</taxon>
        <taxon>Unidentata</taxon>
        <taxon>Episquamata</taxon>
        <taxon>Toxicofera</taxon>
        <taxon>Serpentes</taxon>
        <taxon>Colubroidea</taxon>
        <taxon>Elapidae</taxon>
        <taxon>Laticaudinae</taxon>
        <taxon>Laticauda</taxon>
    </lineage>
</organism>